<dbReference type="GO" id="GO:0015095">
    <property type="term" value="F:magnesium ion transmembrane transporter activity"/>
    <property type="evidence" value="ECO:0007669"/>
    <property type="project" value="InterPro"/>
</dbReference>
<name>A0A9P6WJB1_9ASCO</name>
<dbReference type="SUPFAM" id="SSF144083">
    <property type="entry name" value="Magnesium transport protein CorA, transmembrane region"/>
    <property type="match status" value="1"/>
</dbReference>
<accession>A0A9P6WJB1</accession>
<feature type="compositionally biased region" description="Acidic residues" evidence="6">
    <location>
        <begin position="664"/>
        <end position="679"/>
    </location>
</feature>
<evidence type="ECO:0000313" key="8">
    <source>
        <dbReference type="EMBL" id="KAG0688200.1"/>
    </source>
</evidence>
<dbReference type="FunFam" id="1.20.58.340:FF:000008">
    <property type="entry name" value="CorA family metal ion transporter"/>
    <property type="match status" value="1"/>
</dbReference>
<feature type="compositionally biased region" description="Polar residues" evidence="6">
    <location>
        <begin position="179"/>
        <end position="189"/>
    </location>
</feature>
<keyword evidence="3 7" id="KW-0812">Transmembrane</keyword>
<dbReference type="CDD" id="cd12829">
    <property type="entry name" value="Alr1p-like"/>
    <property type="match status" value="1"/>
</dbReference>
<evidence type="ECO:0000256" key="2">
    <source>
        <dbReference type="ARBA" id="ARBA00009765"/>
    </source>
</evidence>
<feature type="compositionally biased region" description="Polar residues" evidence="6">
    <location>
        <begin position="537"/>
        <end position="547"/>
    </location>
</feature>
<dbReference type="GO" id="GO:0010961">
    <property type="term" value="P:intracellular magnesium ion homeostasis"/>
    <property type="evidence" value="ECO:0007669"/>
    <property type="project" value="TreeGrafter"/>
</dbReference>
<evidence type="ECO:0000313" key="9">
    <source>
        <dbReference type="Proteomes" id="UP000697127"/>
    </source>
</evidence>
<evidence type="ECO:0000256" key="4">
    <source>
        <dbReference type="ARBA" id="ARBA00022989"/>
    </source>
</evidence>
<comment type="similarity">
    <text evidence="2">Belongs to the CorA metal ion transporter (MIT) (TC 1.A.35) family.</text>
</comment>
<feature type="compositionally biased region" description="Low complexity" evidence="6">
    <location>
        <begin position="692"/>
        <end position="717"/>
    </location>
</feature>
<evidence type="ECO:0000256" key="5">
    <source>
        <dbReference type="ARBA" id="ARBA00023136"/>
    </source>
</evidence>
<evidence type="ECO:0000256" key="7">
    <source>
        <dbReference type="SAM" id="Phobius"/>
    </source>
</evidence>
<dbReference type="InterPro" id="IPR002523">
    <property type="entry name" value="MgTranspt_CorA/ZnTranspt_ZntB"/>
</dbReference>
<dbReference type="InterPro" id="IPR045863">
    <property type="entry name" value="CorA_TM1_TM2"/>
</dbReference>
<evidence type="ECO:0000256" key="3">
    <source>
        <dbReference type="ARBA" id="ARBA00022692"/>
    </source>
</evidence>
<feature type="region of interest" description="Disordered" evidence="6">
    <location>
        <begin position="210"/>
        <end position="237"/>
    </location>
</feature>
<dbReference type="Proteomes" id="UP000697127">
    <property type="component" value="Unassembled WGS sequence"/>
</dbReference>
<feature type="compositionally biased region" description="Polar residues" evidence="6">
    <location>
        <begin position="221"/>
        <end position="237"/>
    </location>
</feature>
<keyword evidence="4 7" id="KW-1133">Transmembrane helix</keyword>
<sequence>MFSSKDKKGGSSWNSSADDRASQTSMDSSLSNDHNTSNAIHHTYSDDVLDAMGIIPDDESSILLDNHYNNQNISTFTDHRRHSEIKPDQKMVRPVPKSSSQDAFTQQSKLLSHQNDRRGGIQSFTDHDYGSTLHSSIQPKISVSKPLSNNDYNSQHIKYPVAFPTQQHQQQHQQQQQQPINPFTKRNNFPTQRSLLSQSVPISTISETYTEAKQKEEDNSIYASSNPSSRGSSEVSSLNDVCFPVDSMDEIDRSKRWPNISILEDFTRDELLDLKSQRSSTPYDDDPNGVNFQYPIVANVDYGDLTEPLIVSTDEEIDPINGRLRPKKRTPWNKPEFITKHDKMTKFRFTYFREDIPDTIHSPNISGLIHNGKKFEDLFSPSYYGTSSDVNSTLQDDKLRTINSINQNASTNPMQDIPASLNTGINSSTISKNYVQPFWLDVLNPTEDEMKAISKTFGIHPLTSEDIFLGEAREKVELFKDYYFVCFTSFDVEEEHERRKRAIEKAFVEEQEEEELKALNDRPFLTKLLQKMRKRSSSGSTNSIHSVNSRKSRKSESRKAAASSIASRKMKKKKYNKDELIPLTMYIVVFKDGVITFHNKPTPHTGNVRRRARLLRDYLTVTSDWIGYAIIDDITDAFAPLIESIETEVNSIEDEIITMQSGDTSDDSDSESESDDDIREDPYWIKMKRRNSNINGDNNSNYSKSTRSSSSSDSVDSKVVNWKKKGDMLRRIGNCRRRVMSLLRLLGSKADVIKGFSKRYNEQWGSSPRSEIGLYLGDIQDHIVTMVQNLNHYEKLLARSHSNYLAQINIDMTKVNNDMNDILGKITILGTIVLPLNIVTGLWGMNCLVPGQDIDNLNWFWMILSGMIIFSITCYYYVRRITNVM</sequence>
<protein>
    <submittedName>
        <fullName evidence="8">CorA metal ion transporter</fullName>
    </submittedName>
</protein>
<evidence type="ECO:0000256" key="6">
    <source>
        <dbReference type="SAM" id="MobiDB-lite"/>
    </source>
</evidence>
<dbReference type="SUPFAM" id="SSF143865">
    <property type="entry name" value="CorA soluble domain-like"/>
    <property type="match status" value="1"/>
</dbReference>
<comment type="caution">
    <text evidence="8">The sequence shown here is derived from an EMBL/GenBank/DDBJ whole genome shotgun (WGS) entry which is preliminary data.</text>
</comment>
<dbReference type="PANTHER" id="PTHR21535">
    <property type="entry name" value="MAGNESIUM AND COBALT TRANSPORT PROTEIN/MITOCHONDRIAL IMPORT INNER MEMBRANE TRANSLOCASE SUBUNIT TIM8"/>
    <property type="match status" value="1"/>
</dbReference>
<feature type="region of interest" description="Disordered" evidence="6">
    <location>
        <begin position="532"/>
        <end position="568"/>
    </location>
</feature>
<dbReference type="InterPro" id="IPR044089">
    <property type="entry name" value="Alr1-like"/>
</dbReference>
<dbReference type="InterPro" id="IPR045861">
    <property type="entry name" value="CorA_cytoplasmic_dom"/>
</dbReference>
<dbReference type="AlphaFoldDB" id="A0A9P6WJB1"/>
<dbReference type="PANTHER" id="PTHR21535:SF51">
    <property type="entry name" value="MANGANESE RESISTANCE PROTEIN MNR2"/>
    <property type="match status" value="1"/>
</dbReference>
<feature type="transmembrane region" description="Helical" evidence="7">
    <location>
        <begin position="857"/>
        <end position="878"/>
    </location>
</feature>
<reference evidence="8" key="1">
    <citation type="submission" date="2020-11" db="EMBL/GenBank/DDBJ databases">
        <title>Kefir isolates.</title>
        <authorList>
            <person name="Marcisauskas S."/>
            <person name="Kim Y."/>
            <person name="Blasche S."/>
        </authorList>
    </citation>
    <scope>NUCLEOTIDE SEQUENCE</scope>
    <source>
        <strain evidence="8">Olga-1</strain>
    </source>
</reference>
<feature type="compositionally biased region" description="Low complexity" evidence="6">
    <location>
        <begin position="166"/>
        <end position="178"/>
    </location>
</feature>
<evidence type="ECO:0000256" key="1">
    <source>
        <dbReference type="ARBA" id="ARBA00004141"/>
    </source>
</evidence>
<feature type="region of interest" description="Disordered" evidence="6">
    <location>
        <begin position="1"/>
        <end position="34"/>
    </location>
</feature>
<feature type="transmembrane region" description="Helical" evidence="7">
    <location>
        <begin position="822"/>
        <end position="845"/>
    </location>
</feature>
<feature type="region of interest" description="Disordered" evidence="6">
    <location>
        <begin position="164"/>
        <end position="189"/>
    </location>
</feature>
<organism evidence="8 9">
    <name type="scientific">Pichia californica</name>
    <dbReference type="NCBI Taxonomy" id="460514"/>
    <lineage>
        <taxon>Eukaryota</taxon>
        <taxon>Fungi</taxon>
        <taxon>Dikarya</taxon>
        <taxon>Ascomycota</taxon>
        <taxon>Saccharomycotina</taxon>
        <taxon>Pichiomycetes</taxon>
        <taxon>Pichiales</taxon>
        <taxon>Pichiaceae</taxon>
        <taxon>Pichia</taxon>
    </lineage>
</organism>
<dbReference type="Gene3D" id="1.20.58.340">
    <property type="entry name" value="Magnesium transport protein CorA, transmembrane region"/>
    <property type="match status" value="3"/>
</dbReference>
<proteinExistence type="inferred from homology"/>
<dbReference type="Pfam" id="PF01544">
    <property type="entry name" value="CorA"/>
    <property type="match status" value="3"/>
</dbReference>
<dbReference type="Gene3D" id="3.30.460.20">
    <property type="entry name" value="CorA soluble domain-like"/>
    <property type="match status" value="1"/>
</dbReference>
<gene>
    <name evidence="8" type="primary">MNR2</name>
    <name evidence="8" type="ORF">C6P40_001293</name>
</gene>
<dbReference type="EMBL" id="PUHW01000173">
    <property type="protein sequence ID" value="KAG0688200.1"/>
    <property type="molecule type" value="Genomic_DNA"/>
</dbReference>
<feature type="compositionally biased region" description="Polar residues" evidence="6">
    <location>
        <begin position="11"/>
        <end position="34"/>
    </location>
</feature>
<feature type="region of interest" description="Disordered" evidence="6">
    <location>
        <begin position="659"/>
        <end position="717"/>
    </location>
</feature>
<feature type="region of interest" description="Disordered" evidence="6">
    <location>
        <begin position="75"/>
        <end position="121"/>
    </location>
</feature>
<keyword evidence="5 7" id="KW-0472">Membrane</keyword>
<comment type="subcellular location">
    <subcellularLocation>
        <location evidence="1">Membrane</location>
        <topology evidence="1">Multi-pass membrane protein</topology>
    </subcellularLocation>
</comment>
<feature type="compositionally biased region" description="Polar residues" evidence="6">
    <location>
        <begin position="97"/>
        <end position="113"/>
    </location>
</feature>
<dbReference type="GO" id="GO:0000329">
    <property type="term" value="C:fungal-type vacuole membrane"/>
    <property type="evidence" value="ECO:0007669"/>
    <property type="project" value="TreeGrafter"/>
</dbReference>
<keyword evidence="9" id="KW-1185">Reference proteome</keyword>